<reference evidence="6" key="1">
    <citation type="submission" date="2025-08" db="UniProtKB">
        <authorList>
            <consortium name="Ensembl"/>
        </authorList>
    </citation>
    <scope>IDENTIFICATION</scope>
</reference>
<keyword evidence="4" id="KW-0560">Oxidoreductase</keyword>
<protein>
    <recommendedName>
        <fullName evidence="4">Proline dehydrogenase</fullName>
        <ecNumber evidence="4">1.5.5.2</ecNumber>
    </recommendedName>
</protein>
<dbReference type="PANTHER" id="PTHR13914">
    <property type="entry name" value="PROLINE OXIDASE"/>
    <property type="match status" value="1"/>
</dbReference>
<dbReference type="InterPro" id="IPR015659">
    <property type="entry name" value="Proline_oxidase"/>
</dbReference>
<dbReference type="AlphaFoldDB" id="A0A8U8BXK5"/>
<feature type="compositionally biased region" description="Gly residues" evidence="5">
    <location>
        <begin position="21"/>
        <end position="37"/>
    </location>
</feature>
<evidence type="ECO:0000256" key="3">
    <source>
        <dbReference type="ARBA" id="ARBA00022827"/>
    </source>
</evidence>
<accession>A0A8U8BXK5</accession>
<organism evidence="6 7">
    <name type="scientific">Geospiza parvula</name>
    <name type="common">Small tree-finch</name>
    <name type="synonym">Camarhynchus parvulus</name>
    <dbReference type="NCBI Taxonomy" id="87175"/>
    <lineage>
        <taxon>Eukaryota</taxon>
        <taxon>Metazoa</taxon>
        <taxon>Chordata</taxon>
        <taxon>Craniata</taxon>
        <taxon>Vertebrata</taxon>
        <taxon>Euteleostomi</taxon>
        <taxon>Archelosauria</taxon>
        <taxon>Archosauria</taxon>
        <taxon>Dinosauria</taxon>
        <taxon>Saurischia</taxon>
        <taxon>Theropoda</taxon>
        <taxon>Coelurosauria</taxon>
        <taxon>Aves</taxon>
        <taxon>Neognathae</taxon>
        <taxon>Neoaves</taxon>
        <taxon>Telluraves</taxon>
        <taxon>Australaves</taxon>
        <taxon>Passeriformes</taxon>
        <taxon>Thraupidae</taxon>
        <taxon>Camarhynchus</taxon>
    </lineage>
</organism>
<feature type="region of interest" description="Disordered" evidence="5">
    <location>
        <begin position="1"/>
        <end position="38"/>
    </location>
</feature>
<dbReference type="GO" id="GO:0004657">
    <property type="term" value="F:proline dehydrogenase activity"/>
    <property type="evidence" value="ECO:0007669"/>
    <property type="project" value="UniProtKB-EC"/>
</dbReference>
<dbReference type="Proteomes" id="UP000694382">
    <property type="component" value="Unassembled WGS sequence"/>
</dbReference>
<keyword evidence="4" id="KW-0642">Proline metabolism</keyword>
<comment type="cofactor">
    <cofactor evidence="1 4">
        <name>FAD</name>
        <dbReference type="ChEBI" id="CHEBI:57692"/>
    </cofactor>
</comment>
<evidence type="ECO:0000256" key="2">
    <source>
        <dbReference type="ARBA" id="ARBA00022630"/>
    </source>
</evidence>
<evidence type="ECO:0000256" key="5">
    <source>
        <dbReference type="SAM" id="MobiDB-lite"/>
    </source>
</evidence>
<proteinExistence type="inferred from homology"/>
<evidence type="ECO:0000256" key="1">
    <source>
        <dbReference type="ARBA" id="ARBA00001974"/>
    </source>
</evidence>
<dbReference type="GO" id="GO:0071949">
    <property type="term" value="F:FAD binding"/>
    <property type="evidence" value="ECO:0007669"/>
    <property type="project" value="TreeGrafter"/>
</dbReference>
<comment type="catalytic activity">
    <reaction evidence="4">
        <text>L-proline + a quinone = (S)-1-pyrroline-5-carboxylate + a quinol + H(+)</text>
        <dbReference type="Rhea" id="RHEA:23784"/>
        <dbReference type="ChEBI" id="CHEBI:15378"/>
        <dbReference type="ChEBI" id="CHEBI:17388"/>
        <dbReference type="ChEBI" id="CHEBI:24646"/>
        <dbReference type="ChEBI" id="CHEBI:60039"/>
        <dbReference type="ChEBI" id="CHEBI:132124"/>
        <dbReference type="EC" id="1.5.5.2"/>
    </reaction>
</comment>
<keyword evidence="2 4" id="KW-0285">Flavoprotein</keyword>
<comment type="similarity">
    <text evidence="4">Belongs to the proline oxidase family.</text>
</comment>
<reference evidence="6" key="2">
    <citation type="submission" date="2025-09" db="UniProtKB">
        <authorList>
            <consortium name="Ensembl"/>
        </authorList>
    </citation>
    <scope>IDENTIFICATION</scope>
</reference>
<evidence type="ECO:0000256" key="4">
    <source>
        <dbReference type="RuleBase" id="RU364054"/>
    </source>
</evidence>
<evidence type="ECO:0000313" key="7">
    <source>
        <dbReference type="Proteomes" id="UP000694382"/>
    </source>
</evidence>
<keyword evidence="7" id="KW-1185">Reference proteome</keyword>
<evidence type="ECO:0000313" key="6">
    <source>
        <dbReference type="Ensembl" id="ENSCPVP00000027149.1"/>
    </source>
</evidence>
<dbReference type="GO" id="GO:0005739">
    <property type="term" value="C:mitochondrion"/>
    <property type="evidence" value="ECO:0007669"/>
    <property type="project" value="TreeGrafter"/>
</dbReference>
<keyword evidence="3 4" id="KW-0274">FAD</keyword>
<sequence>MEQRRSVGQEKSGGKSVGQEGSVGGSMGQEGSEGGEGSPLQLQVEVMVREGRALAVLGWWELLRGLLVFALCSHPRLQQDPEAFLRASRRVLGARLWRALLSVSLWGQFAVGRSPAAVQELGQRLRARGLRPLLALPIEGEGPDGEG</sequence>
<name>A0A8U8BXK5_GEOPR</name>
<dbReference type="PANTHER" id="PTHR13914:SF29">
    <property type="entry name" value="HYDROXYPROLINE DEHYDROGENASE"/>
    <property type="match status" value="1"/>
</dbReference>
<comment type="function">
    <text evidence="4">Converts proline to delta-1-pyrroline-5-carboxylate.</text>
</comment>
<dbReference type="Ensembl" id="ENSCPVT00000025014.1">
    <property type="protein sequence ID" value="ENSCPVP00000027149.1"/>
    <property type="gene ID" value="ENSCPVG00000018070.1"/>
</dbReference>
<dbReference type="GO" id="GO:0010133">
    <property type="term" value="P:L-proline catabolic process to L-glutamate"/>
    <property type="evidence" value="ECO:0007669"/>
    <property type="project" value="TreeGrafter"/>
</dbReference>
<dbReference type="EC" id="1.5.5.2" evidence="4"/>